<feature type="region of interest" description="Disordered" evidence="11">
    <location>
        <begin position="1"/>
        <end position="32"/>
    </location>
</feature>
<dbReference type="SUPFAM" id="SSF55961">
    <property type="entry name" value="Bet v1-like"/>
    <property type="match status" value="2"/>
</dbReference>
<feature type="DNA-binding region" description="Homeobox" evidence="9">
    <location>
        <begin position="21"/>
        <end position="80"/>
    </location>
</feature>
<evidence type="ECO:0000256" key="5">
    <source>
        <dbReference type="ARBA" id="ARBA00023125"/>
    </source>
</evidence>
<evidence type="ECO:0000313" key="15">
    <source>
        <dbReference type="RefSeq" id="XP_015089749.1"/>
    </source>
</evidence>
<dbReference type="Gene3D" id="1.10.10.60">
    <property type="entry name" value="Homeodomain-like"/>
    <property type="match status" value="1"/>
</dbReference>
<keyword evidence="3" id="KW-0805">Transcription regulation</keyword>
<comment type="subcellular location">
    <subcellularLocation>
        <location evidence="1 9 10">Nucleus</location>
    </subcellularLocation>
</comment>
<evidence type="ECO:0000256" key="11">
    <source>
        <dbReference type="SAM" id="MobiDB-lite"/>
    </source>
</evidence>
<evidence type="ECO:0000256" key="10">
    <source>
        <dbReference type="RuleBase" id="RU000682"/>
    </source>
</evidence>
<feature type="compositionally biased region" description="Basic and acidic residues" evidence="11">
    <location>
        <begin position="77"/>
        <end position="89"/>
    </location>
</feature>
<feature type="domain" description="START" evidence="13">
    <location>
        <begin position="222"/>
        <end position="457"/>
    </location>
</feature>
<reference evidence="14" key="1">
    <citation type="journal article" date="2014" name="Nat. Genet.">
        <title>The genome of the stress-tolerant wild tomato species Solanum pennellii.</title>
        <authorList>
            <person name="Bolger A."/>
            <person name="Scossa F."/>
            <person name="Bolger M.E."/>
            <person name="Lanz C."/>
            <person name="Maumus F."/>
            <person name="Tohge T."/>
            <person name="Quesneville H."/>
            <person name="Alseekh S."/>
            <person name="Sorensen I."/>
            <person name="Lichtenstein G."/>
            <person name="Fich E.A."/>
            <person name="Conte M."/>
            <person name="Keller H."/>
            <person name="Schneeberger K."/>
            <person name="Schwacke R."/>
            <person name="Ofner I."/>
            <person name="Vrebalov J."/>
            <person name="Xu Y."/>
            <person name="Osorio S."/>
            <person name="Aflitos S.A."/>
            <person name="Schijlen E."/>
            <person name="Jimenez-Gomez J.M."/>
            <person name="Ryngajllo M."/>
            <person name="Kimura S."/>
            <person name="Kumar R."/>
            <person name="Koenig D."/>
            <person name="Headland L.R."/>
            <person name="Maloof J.N."/>
            <person name="Sinha N."/>
            <person name="van Ham R.C."/>
            <person name="Lankhorst R.K."/>
            <person name="Mao L."/>
            <person name="Vogel A."/>
            <person name="Arsova B."/>
            <person name="Panstruga R."/>
            <person name="Fei Z."/>
            <person name="Rose J.K."/>
            <person name="Zamir D."/>
            <person name="Carrari F."/>
            <person name="Giovannoni J.J."/>
            <person name="Weigel D."/>
            <person name="Usadel B."/>
            <person name="Fernie A.R."/>
        </authorList>
    </citation>
    <scope>NUCLEOTIDE SEQUENCE [LARGE SCALE GENOMIC DNA]</scope>
    <source>
        <strain evidence="14">cv. LA0716</strain>
    </source>
</reference>
<evidence type="ECO:0000259" key="12">
    <source>
        <dbReference type="PROSITE" id="PS50071"/>
    </source>
</evidence>
<dbReference type="Gene3D" id="3.30.530.20">
    <property type="match status" value="1"/>
</dbReference>
<dbReference type="InterPro" id="IPR009057">
    <property type="entry name" value="Homeodomain-like_sf"/>
</dbReference>
<feature type="compositionally biased region" description="Basic and acidic residues" evidence="11">
    <location>
        <begin position="1"/>
        <end position="14"/>
    </location>
</feature>
<dbReference type="SMART" id="SM00389">
    <property type="entry name" value="HOX"/>
    <property type="match status" value="1"/>
</dbReference>
<feature type="domain" description="Homeobox" evidence="12">
    <location>
        <begin position="19"/>
        <end position="79"/>
    </location>
</feature>
<keyword evidence="5 9" id="KW-0238">DNA-binding</keyword>
<evidence type="ECO:0000256" key="4">
    <source>
        <dbReference type="ARBA" id="ARBA00023054"/>
    </source>
</evidence>
<dbReference type="PANTHER" id="PTHR45654:SF83">
    <property type="entry name" value="START DOMAIN-CONTAINING PROTEIN"/>
    <property type="match status" value="1"/>
</dbReference>
<keyword evidence="14" id="KW-1185">Reference proteome</keyword>
<dbReference type="Pfam" id="PF25797">
    <property type="entry name" value="PDF2_C"/>
    <property type="match status" value="1"/>
</dbReference>
<gene>
    <name evidence="15" type="primary">LOC107032692</name>
</gene>
<name>A0ABM1HSN1_SOLPN</name>
<feature type="region of interest" description="Disordered" evidence="11">
    <location>
        <begin position="67"/>
        <end position="89"/>
    </location>
</feature>
<dbReference type="InterPro" id="IPR001356">
    <property type="entry name" value="HD"/>
</dbReference>
<dbReference type="Pfam" id="PF00046">
    <property type="entry name" value="Homeodomain"/>
    <property type="match status" value="1"/>
</dbReference>
<evidence type="ECO:0000256" key="8">
    <source>
        <dbReference type="ARBA" id="ARBA00023242"/>
    </source>
</evidence>
<reference evidence="15" key="2">
    <citation type="submission" date="2025-08" db="UniProtKB">
        <authorList>
            <consortium name="RefSeq"/>
        </authorList>
    </citation>
    <scope>IDENTIFICATION</scope>
</reference>
<organism evidence="14 15">
    <name type="scientific">Solanum pennellii</name>
    <name type="common">Tomato</name>
    <name type="synonym">Lycopersicon pennellii</name>
    <dbReference type="NCBI Taxonomy" id="28526"/>
    <lineage>
        <taxon>Eukaryota</taxon>
        <taxon>Viridiplantae</taxon>
        <taxon>Streptophyta</taxon>
        <taxon>Embryophyta</taxon>
        <taxon>Tracheophyta</taxon>
        <taxon>Spermatophyta</taxon>
        <taxon>Magnoliopsida</taxon>
        <taxon>eudicotyledons</taxon>
        <taxon>Gunneridae</taxon>
        <taxon>Pentapetalae</taxon>
        <taxon>asterids</taxon>
        <taxon>lamiids</taxon>
        <taxon>Solanales</taxon>
        <taxon>Solanaceae</taxon>
        <taxon>Solanoideae</taxon>
        <taxon>Solaneae</taxon>
        <taxon>Solanum</taxon>
        <taxon>Solanum subgen. Lycopersicon</taxon>
    </lineage>
</organism>
<dbReference type="CDD" id="cd08875">
    <property type="entry name" value="START_ArGLABRA2_like"/>
    <property type="match status" value="1"/>
</dbReference>
<sequence length="707" mass="80681">MADSGEKHVGESSTRRNASKRKGQGQRHSVEATQRLEAFYEICRFPDEDQRNQLAFEVGLDPDQVKGWFQNKRTQSKTKDERSDNKTLRNENETLRLEIIAMKEAIKNNMCSQSDGPSIGEEERARNVEKMKINIQKLREERKRISNIISSYDGKSFVMDSNSTLESLADESLLKQTICGSSIGYTSSGNNNDIYNARARMNNIPIISKLEQENYGFHHDDSNGEKSIIFEIVVPAINELLGLVHVDKPLWIKSSVEEGWTIHREGYDTTFSNSNRPYKSSTARIESSRYFGVVPMTGIDLINNFRDPIKWMNMFPTIVTKAKIVDVFDSGNTEVSIQLMYEKMHILSPLVEARDFVFIRCCKQLQPTTWIMVDVSYDLFKEIQTCAPSYAWKFPSGCLIQEIGDGRSVVAWIEHVQIDEKCHEVNHLFRHLLCRRHIYGAERWIATLERMSERYNNEMSTTLNINFYFFNDISEGLKNVMSISQRMVKRFCEILNMTDKLDFSTSLLLNNEDRVSIRKNKETTQSKGFIATAATSLWVPLSFETIFDLLNDINTRYQWDAFSGGNYTAEMDRVSTGTSTKNCITFIQLNMTTENNMVLLQESGIDKMGAFLIYGLIDSTAYKSFLSGGNAEEVFILPSGIIISPDGRLTNNNENAKNGSILTVAFQKLIFANNSISQDQHEEEMAYIHNLLSYTVLKIKALLGCSD</sequence>
<evidence type="ECO:0000313" key="14">
    <source>
        <dbReference type="Proteomes" id="UP000694930"/>
    </source>
</evidence>
<dbReference type="PROSITE" id="PS50848">
    <property type="entry name" value="START"/>
    <property type="match status" value="1"/>
</dbReference>
<evidence type="ECO:0000256" key="2">
    <source>
        <dbReference type="ARBA" id="ARBA00006789"/>
    </source>
</evidence>
<accession>A0ABM1HSN1</accession>
<keyword evidence="6 9" id="KW-0371">Homeobox</keyword>
<evidence type="ECO:0000259" key="13">
    <source>
        <dbReference type="PROSITE" id="PS50848"/>
    </source>
</evidence>
<dbReference type="InterPro" id="IPR023393">
    <property type="entry name" value="START-like_dom_sf"/>
</dbReference>
<dbReference type="InterPro" id="IPR057993">
    <property type="entry name" value="HD-Zip_IV_C"/>
</dbReference>
<dbReference type="InterPro" id="IPR002913">
    <property type="entry name" value="START_lipid-bd_dom"/>
</dbReference>
<dbReference type="Proteomes" id="UP000694930">
    <property type="component" value="Chromosome 10"/>
</dbReference>
<evidence type="ECO:0000256" key="3">
    <source>
        <dbReference type="ARBA" id="ARBA00023015"/>
    </source>
</evidence>
<evidence type="ECO:0000256" key="6">
    <source>
        <dbReference type="ARBA" id="ARBA00023155"/>
    </source>
</evidence>
<keyword evidence="4" id="KW-0175">Coiled coil</keyword>
<evidence type="ECO:0000256" key="1">
    <source>
        <dbReference type="ARBA" id="ARBA00004123"/>
    </source>
</evidence>
<dbReference type="PANTHER" id="PTHR45654">
    <property type="entry name" value="HOMEOBOX-LEUCINE ZIPPER PROTEIN MERISTEM L1"/>
    <property type="match status" value="1"/>
</dbReference>
<dbReference type="RefSeq" id="XP_015089749.1">
    <property type="nucleotide sequence ID" value="XM_015234263.1"/>
</dbReference>
<evidence type="ECO:0000256" key="9">
    <source>
        <dbReference type="PROSITE-ProRule" id="PRU00108"/>
    </source>
</evidence>
<dbReference type="CDD" id="cd00086">
    <property type="entry name" value="homeodomain"/>
    <property type="match status" value="1"/>
</dbReference>
<comment type="similarity">
    <text evidence="2">Belongs to the HD-ZIP homeobox family. Class IV subfamily.</text>
</comment>
<dbReference type="SMART" id="SM00234">
    <property type="entry name" value="START"/>
    <property type="match status" value="1"/>
</dbReference>
<evidence type="ECO:0000256" key="7">
    <source>
        <dbReference type="ARBA" id="ARBA00023163"/>
    </source>
</evidence>
<keyword evidence="7" id="KW-0804">Transcription</keyword>
<protein>
    <submittedName>
        <fullName evidence="15">Homeobox-leucine zipper protein HDG8-like</fullName>
    </submittedName>
</protein>
<dbReference type="Pfam" id="PF01852">
    <property type="entry name" value="START"/>
    <property type="match status" value="1"/>
</dbReference>
<dbReference type="PROSITE" id="PS50071">
    <property type="entry name" value="HOMEOBOX_2"/>
    <property type="match status" value="1"/>
</dbReference>
<dbReference type="GeneID" id="107032692"/>
<proteinExistence type="inferred from homology"/>
<dbReference type="SUPFAM" id="SSF46689">
    <property type="entry name" value="Homeodomain-like"/>
    <property type="match status" value="1"/>
</dbReference>
<dbReference type="InterPro" id="IPR042160">
    <property type="entry name" value="HD-Zip_IV"/>
</dbReference>
<keyword evidence="8 9" id="KW-0539">Nucleus</keyword>